<dbReference type="PROSITE" id="PS00678">
    <property type="entry name" value="WD_REPEATS_1"/>
    <property type="match status" value="1"/>
</dbReference>
<evidence type="ECO:0000256" key="1">
    <source>
        <dbReference type="ARBA" id="ARBA00022574"/>
    </source>
</evidence>
<feature type="repeat" description="WD" evidence="3">
    <location>
        <begin position="2914"/>
        <end position="2955"/>
    </location>
</feature>
<dbReference type="PANTHER" id="PTHR44129">
    <property type="entry name" value="WD REPEAT-CONTAINING PROTEIN POP1"/>
    <property type="match status" value="1"/>
</dbReference>
<name>A0A8S1RCU8_9CILI</name>
<feature type="domain" description="NACHT" evidence="5">
    <location>
        <begin position="1311"/>
        <end position="1478"/>
    </location>
</feature>
<evidence type="ECO:0000313" key="6">
    <source>
        <dbReference type="EMBL" id="CAD8126106.1"/>
    </source>
</evidence>
<evidence type="ECO:0000256" key="4">
    <source>
        <dbReference type="SAM" id="Coils"/>
    </source>
</evidence>
<keyword evidence="1 3" id="KW-0853">WD repeat</keyword>
<dbReference type="Pfam" id="PF00400">
    <property type="entry name" value="WD40"/>
    <property type="match status" value="1"/>
</dbReference>
<dbReference type="PROSITE" id="PS50082">
    <property type="entry name" value="WD_REPEATS_2"/>
    <property type="match status" value="4"/>
</dbReference>
<accession>A0A8S1RCU8</accession>
<dbReference type="OrthoDB" id="10250769at2759"/>
<keyword evidence="2" id="KW-0677">Repeat</keyword>
<reference evidence="6" key="1">
    <citation type="submission" date="2021-01" db="EMBL/GenBank/DDBJ databases">
        <authorList>
            <consortium name="Genoscope - CEA"/>
            <person name="William W."/>
        </authorList>
    </citation>
    <scope>NUCLEOTIDE SEQUENCE</scope>
</reference>
<evidence type="ECO:0000256" key="2">
    <source>
        <dbReference type="ARBA" id="ARBA00022737"/>
    </source>
</evidence>
<feature type="coiled-coil region" evidence="4">
    <location>
        <begin position="1148"/>
        <end position="1230"/>
    </location>
</feature>
<feature type="coiled-coil region" evidence="4">
    <location>
        <begin position="727"/>
        <end position="754"/>
    </location>
</feature>
<feature type="repeat" description="WD" evidence="3">
    <location>
        <begin position="3276"/>
        <end position="3307"/>
    </location>
</feature>
<comment type="caution">
    <text evidence="6">The sequence shown here is derived from an EMBL/GenBank/DDBJ whole genome shotgun (WGS) entry which is preliminary data.</text>
</comment>
<dbReference type="Proteomes" id="UP000692954">
    <property type="component" value="Unassembled WGS sequence"/>
</dbReference>
<dbReference type="Pfam" id="PF05729">
    <property type="entry name" value="NACHT"/>
    <property type="match status" value="1"/>
</dbReference>
<feature type="repeat" description="WD" evidence="3">
    <location>
        <begin position="2143"/>
        <end position="2184"/>
    </location>
</feature>
<sequence length="3560" mass="420942">MINTYLYEFCDNQLEKERNLSGYIKLSQFIIAYSQNFNYLNIKDQSQLRGGGCGNLKKQNSESFKVPINFANLLKRYAITIEDKALTFQDKFQRDEGLIAFLWFQNNRINFNSLCQDEQLCQQYSELLLFILEKILKSAVQYLKVSGFLFHQILQICNDILRVHFSSQQKNNDRYLDQDKKTLFLGIIAEIETQIDIESQNIWMNGIKFELQLIKTCLSHCRTNSEKGKELFVGLLSGIVSSITSLQPSEELIQSLIDGAKFLLQNFYDQKIQHPLKKYEVYYFFENLKWQIISQVQLGFSVQNIINQLEDGYMKYIKKSKEWMIHYCWISMISDLLRYRPIIHKDDIKKYSFNQKTKQDMWNQLIQDKMIEILPYDKSLARVRIFIDETSHLNLFSEIKLLQEYLLNENSLKMKLLPQYINFEFDNNENYKTDENDEIIQMLFNNQESEIINKLISILDLAKQKLKVSIIQIFEKIQKFFSKEKSSDIIIRILIQDISLLIKSSKKLILKIYYIFLELEVQFFKSREKNQILSKFLQFNQITIGDEFTKKFQIYTDEDKKVEEQFQQNFLQQILKISIDVLDYLIFCKTKLQQAHTIELSKEEIEKKQSQINFQNLETSITNQCELAQTINQSIRIFKLQIQKHLQAKEANFILNQNMSLDQFKHIFFSIYNSNLLIKFLEVFNNLFQQVQQNLRHDLDSQIQNTKTILFLILIQKFQRRIITIQKIKFNQLNEQLSNEIKELKNSQKKESNVDQVKKEISENVYNQILKQQQMLSELFTNILNQTFEQIQKQKLISKLNEDIFFFQSKYPHHPESKQFILLCETVKLKLTYFQQSNFQEETQKKILQCYNSFLNKIKDSAQTESTIKNSNIQQKENYKQTLNIQQLNLSRFISYFKHKINEIDQKIALLKQIFDLIIKFSNNAIENQNQKEQDYISLIKTQEIDTIIELFTHLNIKKEEENLELLEFNNIVLDENNSNNFRKTLNQINTTEPLTIEPFSVYLFLFDININITSFLEKNLEIQIDVDQTFQDLIVELNQDDTQNQQQSIFNTLKEKSLKVRDYISQNLINQSYKVRECLVFNLIVIQNAVQENQIYLKTQQLIKQVWIQEKDSNVRSILKNQELLEMQKQLFSKDLKSFAFLIQQDFENSRKKIEELEEVLLTEDNKGEIQSQIQQAYQDFENKLENINDMSQKLDISLIFLKDISKDLKNLKIKMDKLLSQVNSIESDIRILRGKHFSELLRIRKQKLLRTKVENQIDQIHIELETQEYDPTSGKKKDEKSFLFQKKFDDFSGEINEFLWDPKERNKDIMLIKGKAGSGKSRAAKNVEEYIWMNDQQEPNWIPIYISLPQIKYPQHNLIDQGLETENYKFDKIQTREFKDAIIKGTLKVIFILDSYDEMKSELIESNLYLTNRFFQEFELLITGIKMKFIITTREEILSSIGYQTWFYGSKLENLKEVELLPFNSNQSNEYIKQYITLSVKRTVKEYYEYYNQIQGRNFSYSEYSSIWSQLEPIFYKLRDLELNQNLRLKIFSETTVQIFISAIKKDNCLKNLNNKQILSMQKELLSLWGEEQFQRTINNAQIRQLLTTPFMNEIMVQIIPKMAQQYSSAEVIKNILIKNYKKLKLYQIESNEIRDLQEIQVKNFEAYQKNIQQQQLKDEYRIKKNQLDSDLKNILRRLDDNNFFESFSISNIIDFQDKDTLISNQEMITLPNEAELISQALNYNQLTPYDFYCMFINYYHSQQLLKQRDQGSIKNLESIMIDIQDFSTYLALDMSLREMSSINYKQKGKLDLQHTKDDGKQHGSWEDCYFNEHLSDSEYKQFIRKCSLIQSKGSNHSFNHKSIQEFFVAQYILQLFENNQSLNVSNNDLKKIEKSFYNKIQFNISQDHYQGAISLLKEKLKHIENIRQKLIYFVQLSKIDTQYVFKRAASNSMQLLNILDEYLGGLDFNSISLSDIKLNGLSFSGSDLSKTNFENVQIDACNFNDCKMIEAKWNNIVCKEQPFIKAHDNQINFFYLNNDETKIVTISEGTLKLWHYEDDQNKLKIINEAQHNFKQVFSIYLFSRLDQIIFHYQKDDPNMKYFSLQSTDKNSNEQFPIIISYLCDRYAVSYEEQTIAFVINGELQLFKLNDLKNALSYPNNTVQEQNINSIAISIDQNILISGHHNGQINIWDISNLQNINKISTIRENQNDVATLVELSEKSHLLVTSSNQAIKIWNIQQPQHIKQTLQMELFDSPLQMVFSISGNTLALRMKNYIMIYNKSYPFKQDYNKKIIKIQQEQVGCAAISPNSKWMATFSSGFVVLWNIEYYDNIVQLNKFEVPNGQILFVLSFSPDGKFLAANSANKLFIWNTTNFNLIRETNLIKNAQKEFFQGIIFSSDQKFLMLYYDNCITYLEIQKKGSRLFQLSIQLNYVCISKNDELTFCCTNQKIEIWNFHTFSLIKILIFGNIQKNDVLITFSLSENDKEMICIFQSSNQIRFDIYQLDDQFNHKLKQSQSLIIEKTIQNLLITNIEGGIFVDYLNYILNSEFMPFEIKITISGQAVFQISKNKQFCLIQNNNSCLIKVFEQKKQILFYRCEDLAISNNEDLLAVATDQALLINLQNQNIVYSNKQEDFKCICICFSQNNELLGMGFSSQKILINQIDDIDKIVEKYIILCNSNPISIRFSNNQNYLFVNQVNNINYFELKNEQKFKVLLTNQSQNFNKQFLLEKQQKSLFCIQDNKLCLLEVEKDSRIQWIEHLKQREINCCHFSVVQQKILVIGSFYQQQIILKKFNVESKTQVENIEIDIQCNCEGDILFNREETQIMFSQGQILRLQDIKEKNKFLFSDKNNTNIKSYQFSTECQLIVSKDANSNVQLWDIKSFKLLAVLNNYPHIISNFAITQKGTLIYSFDQMIKIWNIQDLKQQYSTGNGHKGEIKYLKVSNDGKVLLSYSKSKELFKWNLSTLQEIENKSLELIDCPCFSHDDNYTLLRLDNKDCLIEKNNIFNSKSFKYRIGFTQCINLQLYLPSNILYSSHKDKSLIVWNFDVLYNYQPKDKEQLKSKKSKIIISPDRNYIINMEEGLFNIIDNKLTKSQFDDVIYNNGMVFSKDSNYLAIETFNNQIQILSLQMRNKSIIQMQEKIRSDAMIFSSDNEYFFSFSSKFIQIWNWKNEQMPSQIFHLQNQFTEDQVLLGVVENRQDEISLIFFSPKLNQLQISIIQSQPYFAKVKSFNRQINKKVGNLLDHVQLVYCMQNNILAIQNQQNILLINFQNDIDYPLLEGSNIESQYTSQLSFTSDGKFLISIGLDDTLRCWDLSNEKEFKLFVFSKEYQRLIALKFIDNQQIMIVTNLLNIIIINIKDLQEMAKIQLKNYYIEEFFINKNKILYGLTKNTQKDHLKLQKIDSDEIIHSFTESIDRLEISDENQFLYLQKGQIILIEINKQQNYQSQFIKQQDVKRFFVSHDKQLIATTNSKQLCLWNIKTKEEKLNMDKFDCEIMEIYITNCKDKLILGMNDGSIQIYNIHEKHLNQQIHPVCFKVFSKGPPLMALNCQITGSTIKTKDKDLEQFFLQKGANKK</sequence>
<feature type="repeat" description="WD" evidence="3">
    <location>
        <begin position="2831"/>
        <end position="2872"/>
    </location>
</feature>
<evidence type="ECO:0000256" key="3">
    <source>
        <dbReference type="PROSITE-ProRule" id="PRU00221"/>
    </source>
</evidence>
<dbReference type="InterPro" id="IPR001680">
    <property type="entry name" value="WD40_rpt"/>
</dbReference>
<protein>
    <recommendedName>
        <fullName evidence="5">NACHT domain-containing protein</fullName>
    </recommendedName>
</protein>
<proteinExistence type="predicted"/>
<dbReference type="EMBL" id="CAJJDN010000164">
    <property type="protein sequence ID" value="CAD8126106.1"/>
    <property type="molecule type" value="Genomic_DNA"/>
</dbReference>
<dbReference type="InterPro" id="IPR050349">
    <property type="entry name" value="WD_LIS1/nudF_dynein_reg"/>
</dbReference>
<dbReference type="InterPro" id="IPR019775">
    <property type="entry name" value="WD40_repeat_CS"/>
</dbReference>
<dbReference type="SMART" id="SM00320">
    <property type="entry name" value="WD40"/>
    <property type="match status" value="11"/>
</dbReference>
<evidence type="ECO:0000259" key="5">
    <source>
        <dbReference type="Pfam" id="PF05729"/>
    </source>
</evidence>
<organism evidence="6 7">
    <name type="scientific">Paramecium sonneborni</name>
    <dbReference type="NCBI Taxonomy" id="65129"/>
    <lineage>
        <taxon>Eukaryota</taxon>
        <taxon>Sar</taxon>
        <taxon>Alveolata</taxon>
        <taxon>Ciliophora</taxon>
        <taxon>Intramacronucleata</taxon>
        <taxon>Oligohymenophorea</taxon>
        <taxon>Peniculida</taxon>
        <taxon>Parameciidae</taxon>
        <taxon>Paramecium</taxon>
    </lineage>
</organism>
<dbReference type="InterPro" id="IPR007111">
    <property type="entry name" value="NACHT_NTPase"/>
</dbReference>
<keyword evidence="7" id="KW-1185">Reference proteome</keyword>
<gene>
    <name evidence="6" type="ORF">PSON_ATCC_30995.1.T1640128</name>
</gene>
<evidence type="ECO:0000313" key="7">
    <source>
        <dbReference type="Proteomes" id="UP000692954"/>
    </source>
</evidence>
<keyword evidence="4" id="KW-0175">Coiled coil</keyword>